<gene>
    <name evidence="8" type="primary">pepA</name>
    <name evidence="11" type="ORF">G9H71_05270</name>
</gene>
<dbReference type="InterPro" id="IPR008283">
    <property type="entry name" value="Peptidase_M17_N"/>
</dbReference>
<feature type="binding site" evidence="8">
    <location>
        <position position="319"/>
    </location>
    <ligand>
        <name>Mn(2+)</name>
        <dbReference type="ChEBI" id="CHEBI:29035"/>
        <label>2</label>
    </ligand>
</feature>
<dbReference type="InterPro" id="IPR011356">
    <property type="entry name" value="Leucine_aapep/pepB"/>
</dbReference>
<dbReference type="RefSeq" id="WP_166279236.1">
    <property type="nucleotide sequence ID" value="NZ_JAANNP010000002.1"/>
</dbReference>
<comment type="catalytic activity">
    <reaction evidence="2 8">
        <text>Release of an N-terminal amino acid, preferentially leucine, but not glutamic or aspartic acids.</text>
        <dbReference type="EC" id="3.4.11.10"/>
    </reaction>
</comment>
<keyword evidence="8" id="KW-0479">Metal-binding</keyword>
<dbReference type="HAMAP" id="MF_00181">
    <property type="entry name" value="Cytosol_peptidase_M17"/>
    <property type="match status" value="1"/>
</dbReference>
<feature type="binding site" evidence="8">
    <location>
        <position position="296"/>
    </location>
    <ligand>
        <name>Mn(2+)</name>
        <dbReference type="ChEBI" id="CHEBI:29035"/>
        <label>2</label>
    </ligand>
</feature>
<feature type="domain" description="Cytosol aminopeptidase" evidence="10">
    <location>
        <begin position="376"/>
        <end position="383"/>
    </location>
</feature>
<feature type="binding site" evidence="8">
    <location>
        <position position="301"/>
    </location>
    <ligand>
        <name>Mn(2+)</name>
        <dbReference type="ChEBI" id="CHEBI:29035"/>
        <label>2</label>
    </ligand>
</feature>
<feature type="binding site" evidence="8">
    <location>
        <position position="380"/>
    </location>
    <ligand>
        <name>Mn(2+)</name>
        <dbReference type="ChEBI" id="CHEBI:29035"/>
        <label>1</label>
    </ligand>
</feature>
<dbReference type="Gene3D" id="3.40.630.10">
    <property type="entry name" value="Zn peptidases"/>
    <property type="match status" value="1"/>
</dbReference>
<name>A0ABX0GU55_9ACTN</name>
<feature type="active site" evidence="8">
    <location>
        <position position="308"/>
    </location>
</feature>
<comment type="catalytic activity">
    <reaction evidence="1 8">
        <text>Release of an N-terminal amino acid, Xaa-|-Yaa-, in which Xaa is preferably Leu, but may be other amino acids including Pro although not Arg or Lys, and Yaa may be Pro. Amino acid amides and methyl esters are also readily hydrolyzed, but rates on arylamides are exceedingly low.</text>
        <dbReference type="EC" id="3.4.11.1"/>
    </reaction>
</comment>
<evidence type="ECO:0000256" key="9">
    <source>
        <dbReference type="SAM" id="MobiDB-lite"/>
    </source>
</evidence>
<feature type="binding site" evidence="8">
    <location>
        <position position="378"/>
    </location>
    <ligand>
        <name>Mn(2+)</name>
        <dbReference type="ChEBI" id="CHEBI:29035"/>
        <label>1</label>
    </ligand>
</feature>
<comment type="similarity">
    <text evidence="3 8">Belongs to the peptidase M17 family.</text>
</comment>
<dbReference type="EMBL" id="JAANNP010000002">
    <property type="protein sequence ID" value="NHC13190.1"/>
    <property type="molecule type" value="Genomic_DNA"/>
</dbReference>
<dbReference type="PROSITE" id="PS00631">
    <property type="entry name" value="CYTOSOL_AP"/>
    <property type="match status" value="1"/>
</dbReference>
<feature type="region of interest" description="Disordered" evidence="9">
    <location>
        <begin position="1"/>
        <end position="22"/>
    </location>
</feature>
<dbReference type="EC" id="3.4.11.1" evidence="8"/>
<dbReference type="SUPFAM" id="SSF52949">
    <property type="entry name" value="Macro domain-like"/>
    <property type="match status" value="1"/>
</dbReference>
<protein>
    <recommendedName>
        <fullName evidence="8">Probable cytosol aminopeptidase</fullName>
        <ecNumber evidence="8">3.4.11.1</ecNumber>
    </recommendedName>
    <alternativeName>
        <fullName evidence="8">Leucine aminopeptidase</fullName>
        <shortName evidence="8">LAP</shortName>
        <ecNumber evidence="8">3.4.11.10</ecNumber>
    </alternativeName>
    <alternativeName>
        <fullName evidence="8">Leucyl aminopeptidase</fullName>
    </alternativeName>
</protein>
<keyword evidence="4 8" id="KW-0031">Aminopeptidase</keyword>
<evidence type="ECO:0000259" key="10">
    <source>
        <dbReference type="PROSITE" id="PS00631"/>
    </source>
</evidence>
<comment type="cofactor">
    <cofactor evidence="8">
        <name>Mn(2+)</name>
        <dbReference type="ChEBI" id="CHEBI:29035"/>
    </cofactor>
    <text evidence="8">Binds 2 manganese ions per subunit.</text>
</comment>
<organism evidence="11 12">
    <name type="scientific">Motilibacter deserti</name>
    <dbReference type="NCBI Taxonomy" id="2714956"/>
    <lineage>
        <taxon>Bacteria</taxon>
        <taxon>Bacillati</taxon>
        <taxon>Actinomycetota</taxon>
        <taxon>Actinomycetes</taxon>
        <taxon>Motilibacterales</taxon>
        <taxon>Motilibacteraceae</taxon>
        <taxon>Motilibacter</taxon>
    </lineage>
</organism>
<dbReference type="SUPFAM" id="SSF53187">
    <property type="entry name" value="Zn-dependent exopeptidases"/>
    <property type="match status" value="1"/>
</dbReference>
<dbReference type="EC" id="3.4.11.10" evidence="8"/>
<feature type="active site" evidence="8">
    <location>
        <position position="382"/>
    </location>
</feature>
<feature type="binding site" evidence="8">
    <location>
        <position position="380"/>
    </location>
    <ligand>
        <name>Mn(2+)</name>
        <dbReference type="ChEBI" id="CHEBI:29035"/>
        <label>2</label>
    </ligand>
</feature>
<proteinExistence type="inferred from homology"/>
<comment type="subcellular location">
    <subcellularLocation>
        <location evidence="8">Cytoplasm</location>
    </subcellularLocation>
</comment>
<keyword evidence="6 8" id="KW-0378">Hydrolase</keyword>
<comment type="caution">
    <text evidence="11">The sequence shown here is derived from an EMBL/GenBank/DDBJ whole genome shotgun (WGS) entry which is preliminary data.</text>
</comment>
<dbReference type="PANTHER" id="PTHR11963:SF23">
    <property type="entry name" value="CYTOSOL AMINOPEPTIDASE"/>
    <property type="match status" value="1"/>
</dbReference>
<sequence length="531" mass="54504">MPRSASARVRTPGSRASKALPREPVVPQVTVAATPLVDAAAPVLALPVAPADGGGGSPRPGPGTREVEHAFGVSVADEIALAKAKGEPGEVVELPVSDEGRAAEVLFLVGVGDGSDLALRRAGAALARRARARGAVATTVASDAPPTGLRAFVEGLVAAAYRQPRSGLAPEGDGLHEVSLVLPATRRARAEEALGRAVETGRALCRARDLANTPADVAGPVELAAEAARLASVTGLEARVWDEAQLAEGGFGGVLAVGAGSARPPRLVQLSYEPDEGGEPGRRGGRRTPHVVLVGKGIAFDSGGLSLKPREAMVPMKTDMAGGGVVLAVMAALRGLGVRARVTGLVPFAENMIGGASYRPGDVITQYGGTTVEVLNTDAEGRLVLADAMAYADRELAPDVIVDVATLTGAASLGLGRRHGALYATDDALADALLEAGDSSGERLWRMPLEQDYRAALDSPVADIAHVSRDKHVGAGSITAALFLQEFTGGRRWAHLDVAGPARADADEHDVTKGGTGFGTRLLLRWLEGVR</sequence>
<dbReference type="InterPro" id="IPR043472">
    <property type="entry name" value="Macro_dom-like"/>
</dbReference>
<evidence type="ECO:0000313" key="11">
    <source>
        <dbReference type="EMBL" id="NHC13190.1"/>
    </source>
</evidence>
<evidence type="ECO:0000256" key="3">
    <source>
        <dbReference type="ARBA" id="ARBA00009528"/>
    </source>
</evidence>
<reference evidence="11 12" key="1">
    <citation type="submission" date="2020-03" db="EMBL/GenBank/DDBJ databases">
        <title>Two novel Motilibacter sp.</title>
        <authorList>
            <person name="Liu S."/>
        </authorList>
    </citation>
    <scope>NUCLEOTIDE SEQUENCE [LARGE SCALE GENOMIC DNA]</scope>
    <source>
        <strain evidence="11 12">E257</strain>
    </source>
</reference>
<evidence type="ECO:0000256" key="5">
    <source>
        <dbReference type="ARBA" id="ARBA00022670"/>
    </source>
</evidence>
<feature type="binding site" evidence="8">
    <location>
        <position position="301"/>
    </location>
    <ligand>
        <name>Mn(2+)</name>
        <dbReference type="ChEBI" id="CHEBI:29035"/>
        <label>1</label>
    </ligand>
</feature>
<dbReference type="InterPro" id="IPR023042">
    <property type="entry name" value="Peptidase_M17_leu_NH2_pept"/>
</dbReference>
<keyword evidence="12" id="KW-1185">Reference proteome</keyword>
<accession>A0ABX0GU55</accession>
<evidence type="ECO:0000256" key="7">
    <source>
        <dbReference type="ARBA" id="ARBA00049972"/>
    </source>
</evidence>
<evidence type="ECO:0000313" key="12">
    <source>
        <dbReference type="Proteomes" id="UP000800981"/>
    </source>
</evidence>
<evidence type="ECO:0000256" key="8">
    <source>
        <dbReference type="HAMAP-Rule" id="MF_00181"/>
    </source>
</evidence>
<evidence type="ECO:0000256" key="1">
    <source>
        <dbReference type="ARBA" id="ARBA00000135"/>
    </source>
</evidence>
<evidence type="ECO:0000256" key="4">
    <source>
        <dbReference type="ARBA" id="ARBA00022438"/>
    </source>
</evidence>
<dbReference type="PRINTS" id="PR00481">
    <property type="entry name" value="LAMNOPPTDASE"/>
</dbReference>
<dbReference type="InterPro" id="IPR000819">
    <property type="entry name" value="Peptidase_M17_C"/>
</dbReference>
<dbReference type="Pfam" id="PF02789">
    <property type="entry name" value="Peptidase_M17_N"/>
    <property type="match status" value="1"/>
</dbReference>
<keyword evidence="8" id="KW-0464">Manganese</keyword>
<dbReference type="Proteomes" id="UP000800981">
    <property type="component" value="Unassembled WGS sequence"/>
</dbReference>
<dbReference type="GO" id="GO:0004177">
    <property type="term" value="F:aminopeptidase activity"/>
    <property type="evidence" value="ECO:0007669"/>
    <property type="project" value="UniProtKB-KW"/>
</dbReference>
<dbReference type="Pfam" id="PF00883">
    <property type="entry name" value="Peptidase_M17"/>
    <property type="match status" value="1"/>
</dbReference>
<keyword evidence="8" id="KW-0963">Cytoplasm</keyword>
<evidence type="ECO:0000256" key="6">
    <source>
        <dbReference type="ARBA" id="ARBA00022801"/>
    </source>
</evidence>
<keyword evidence="5 8" id="KW-0645">Protease</keyword>
<dbReference type="CDD" id="cd00433">
    <property type="entry name" value="Peptidase_M17"/>
    <property type="match status" value="1"/>
</dbReference>
<evidence type="ECO:0000256" key="2">
    <source>
        <dbReference type="ARBA" id="ARBA00000967"/>
    </source>
</evidence>
<comment type="function">
    <text evidence="7 8">Presumably involved in the processing and regular turnover of intracellular proteins. Catalyzes the removal of unsubstituted N-terminal amino acids from various peptides.</text>
</comment>
<dbReference type="Gene3D" id="3.40.220.10">
    <property type="entry name" value="Leucine Aminopeptidase, subunit E, domain 1"/>
    <property type="match status" value="1"/>
</dbReference>
<dbReference type="PANTHER" id="PTHR11963">
    <property type="entry name" value="LEUCINE AMINOPEPTIDASE-RELATED"/>
    <property type="match status" value="1"/>
</dbReference>